<sequence>MSVIKIKDRGELLSLQFSELRNYHGNVALMAIGVGFRVVQAALAELYGDEAPERASLSIRSGHAGPGFRDAFEYTTRAVTRGEYTVDVNYPAAQYDPYRPQSYAFVISDKSGSSVEVMLKQDFLPPVFYEYLYKGREGLMSEEDAKANTQLKADLCEKALSLPQDELLKVRRLQ</sequence>
<organism evidence="1 2">
    <name type="scientific">Paenibacillus urinalis</name>
    <dbReference type="NCBI Taxonomy" id="521520"/>
    <lineage>
        <taxon>Bacteria</taxon>
        <taxon>Bacillati</taxon>
        <taxon>Bacillota</taxon>
        <taxon>Bacilli</taxon>
        <taxon>Bacillales</taxon>
        <taxon>Paenibacillaceae</taxon>
        <taxon>Paenibacillus</taxon>
    </lineage>
</organism>
<proteinExistence type="predicted"/>
<evidence type="ECO:0000313" key="2">
    <source>
        <dbReference type="Proteomes" id="UP001220962"/>
    </source>
</evidence>
<name>A0AAX3N0N8_9BACL</name>
<dbReference type="Proteomes" id="UP001220962">
    <property type="component" value="Chromosome"/>
</dbReference>
<protein>
    <submittedName>
        <fullName evidence="1">Uncharacterized protein</fullName>
    </submittedName>
</protein>
<gene>
    <name evidence="1" type="ORF">PUW23_04045</name>
</gene>
<reference evidence="1" key="1">
    <citation type="submission" date="2023-02" db="EMBL/GenBank/DDBJ databases">
        <title>Pathogen: clinical or host-associated sample.</title>
        <authorList>
            <person name="Hergert J."/>
            <person name="Casey R."/>
            <person name="Wagner J."/>
            <person name="Young E.L."/>
            <person name="Oakeson K.F."/>
        </authorList>
    </citation>
    <scope>NUCLEOTIDE SEQUENCE</scope>
    <source>
        <strain evidence="1">2022CK-00830</strain>
    </source>
</reference>
<dbReference type="EMBL" id="CP118101">
    <property type="protein sequence ID" value="WDH83425.1"/>
    <property type="molecule type" value="Genomic_DNA"/>
</dbReference>
<dbReference type="AlphaFoldDB" id="A0AAX3N0N8"/>
<dbReference type="RefSeq" id="WP_274359542.1">
    <property type="nucleotide sequence ID" value="NZ_CP118101.1"/>
</dbReference>
<evidence type="ECO:0000313" key="1">
    <source>
        <dbReference type="EMBL" id="WDH83425.1"/>
    </source>
</evidence>
<accession>A0AAX3N0N8</accession>